<gene>
    <name evidence="1" type="ORF">ACET3X_006890</name>
</gene>
<keyword evidence="2" id="KW-1185">Reference proteome</keyword>
<protein>
    <submittedName>
        <fullName evidence="1">Uncharacterized protein</fullName>
    </submittedName>
</protein>
<evidence type="ECO:0000313" key="2">
    <source>
        <dbReference type="Proteomes" id="UP001578633"/>
    </source>
</evidence>
<proteinExistence type="predicted"/>
<dbReference type="Proteomes" id="UP001578633">
    <property type="component" value="Chromosome 6"/>
</dbReference>
<dbReference type="EMBL" id="JBHGVX010000006">
    <property type="protein sequence ID" value="KAL1795074.1"/>
    <property type="molecule type" value="Genomic_DNA"/>
</dbReference>
<sequence length="131" mass="15001">MSSTRNTTLREMTHSFCRALISPPAPADLLSQYFSDAPKITEHGPEWSRSRLPFLAKTFSGRDGCEEYFKVMTDVLDMSLPEDAFPGKEGFIVDAEAGMYYVSEGYEIISQRLERNKCRCTKHKRDAMFTR</sequence>
<name>A0ABR3UGW1_9PLEO</name>
<evidence type="ECO:0000313" key="1">
    <source>
        <dbReference type="EMBL" id="KAL1795074.1"/>
    </source>
</evidence>
<comment type="caution">
    <text evidence="1">The sequence shown here is derived from an EMBL/GenBank/DDBJ whole genome shotgun (WGS) entry which is preliminary data.</text>
</comment>
<accession>A0ABR3UGW1</accession>
<reference evidence="1 2" key="1">
    <citation type="submission" date="2024-09" db="EMBL/GenBank/DDBJ databases">
        <title>T2T genomes of carrot and Alternaria dauci and their utility for understanding host-pathogen interaction during carrot leaf blight disease.</title>
        <authorList>
            <person name="Liu W."/>
            <person name="Xu S."/>
            <person name="Ou C."/>
            <person name="Liu X."/>
            <person name="Zhuang F."/>
            <person name="Deng X.W."/>
        </authorList>
    </citation>
    <scope>NUCLEOTIDE SEQUENCE [LARGE SCALE GENOMIC DNA]</scope>
    <source>
        <strain evidence="1 2">A2016</strain>
    </source>
</reference>
<dbReference type="GeneID" id="96087212"/>
<dbReference type="RefSeq" id="XP_069305658.1">
    <property type="nucleotide sequence ID" value="XM_069453070.1"/>
</dbReference>
<organism evidence="1 2">
    <name type="scientific">Alternaria dauci</name>
    <dbReference type="NCBI Taxonomy" id="48095"/>
    <lineage>
        <taxon>Eukaryota</taxon>
        <taxon>Fungi</taxon>
        <taxon>Dikarya</taxon>
        <taxon>Ascomycota</taxon>
        <taxon>Pezizomycotina</taxon>
        <taxon>Dothideomycetes</taxon>
        <taxon>Pleosporomycetidae</taxon>
        <taxon>Pleosporales</taxon>
        <taxon>Pleosporineae</taxon>
        <taxon>Pleosporaceae</taxon>
        <taxon>Alternaria</taxon>
        <taxon>Alternaria sect. Porri</taxon>
    </lineage>
</organism>